<reference evidence="3" key="1">
    <citation type="journal article" date="2019" name="Gigascience">
        <title>De novo genome assembly of the endangered Acer yangbiense, a plant species with extremely small populations endemic to Yunnan Province, China.</title>
        <authorList>
            <person name="Yang J."/>
            <person name="Wariss H.M."/>
            <person name="Tao L."/>
            <person name="Zhang R."/>
            <person name="Yun Q."/>
            <person name="Hollingsworth P."/>
            <person name="Dao Z."/>
            <person name="Luo G."/>
            <person name="Guo H."/>
            <person name="Ma Y."/>
            <person name="Sun W."/>
        </authorList>
    </citation>
    <scope>NUCLEOTIDE SEQUENCE [LARGE SCALE GENOMIC DNA]</scope>
    <source>
        <strain evidence="3">cv. Malutang</strain>
    </source>
</reference>
<name>A0A5C7HXM2_9ROSI</name>
<protein>
    <submittedName>
        <fullName evidence="2">Uncharacterized protein</fullName>
    </submittedName>
</protein>
<feature type="transmembrane region" description="Helical" evidence="1">
    <location>
        <begin position="366"/>
        <end position="386"/>
    </location>
</feature>
<dbReference type="Proteomes" id="UP000323000">
    <property type="component" value="Chromosome 5"/>
</dbReference>
<organism evidence="2 3">
    <name type="scientific">Acer yangbiense</name>
    <dbReference type="NCBI Taxonomy" id="1000413"/>
    <lineage>
        <taxon>Eukaryota</taxon>
        <taxon>Viridiplantae</taxon>
        <taxon>Streptophyta</taxon>
        <taxon>Embryophyta</taxon>
        <taxon>Tracheophyta</taxon>
        <taxon>Spermatophyta</taxon>
        <taxon>Magnoliopsida</taxon>
        <taxon>eudicotyledons</taxon>
        <taxon>Gunneridae</taxon>
        <taxon>Pentapetalae</taxon>
        <taxon>rosids</taxon>
        <taxon>malvids</taxon>
        <taxon>Sapindales</taxon>
        <taxon>Sapindaceae</taxon>
        <taxon>Hippocastanoideae</taxon>
        <taxon>Acereae</taxon>
        <taxon>Acer</taxon>
    </lineage>
</organism>
<evidence type="ECO:0000313" key="2">
    <source>
        <dbReference type="EMBL" id="TXG61564.1"/>
    </source>
</evidence>
<evidence type="ECO:0000256" key="1">
    <source>
        <dbReference type="SAM" id="Phobius"/>
    </source>
</evidence>
<keyword evidence="3" id="KW-1185">Reference proteome</keyword>
<gene>
    <name evidence="2" type="ORF">EZV62_012927</name>
</gene>
<dbReference type="AlphaFoldDB" id="A0A5C7HXM2"/>
<dbReference type="PANTHER" id="PTHR48221">
    <property type="entry name" value="ACYL-COA SYNTHETASE FAMILY PROTEIN"/>
    <property type="match status" value="1"/>
</dbReference>
<dbReference type="PANTHER" id="PTHR48221:SF2">
    <property type="entry name" value="ACYL-COA SYNTHETASE FAMILY PROTEIN"/>
    <property type="match status" value="1"/>
</dbReference>
<proteinExistence type="predicted"/>
<accession>A0A5C7HXM2</accession>
<dbReference type="OrthoDB" id="1917939at2759"/>
<keyword evidence="1" id="KW-1133">Transmembrane helix</keyword>
<sequence>MTTLPEIIDLFSRLASHLQTLNRTSSIHGQDGDGEDEAIDLSISKLNHSLNLCDDSRVRVLDTALSLMCFEAPKVFDSVIDFSVKTIVSVLSSSIACKALRFQNEQFLLVGSSISRHGCVELIEACNGVLEKLEERGVPSHLLSRACVRVAVSASRYRFSYPLMHFLDVKPSDGRSTALTKLLCHLPREFSIEKHEIPLRLLFWYLDPFTLKHDVSKILQDTMDRPFLCLSKDFHDRMDWRVIAICLVLSPIMFIETRILLHNWFLLTGLASILEFLIGLVAVILDIISSPSWWGIPLELGSNLPFSNAYFPYNNRLMRILSGPLSSEGFLSLVHATSKPQLHATKHFDPTVNPSMTKTTTIDHKSIWALAICFPDWFYFASVLLFSKKSFQENFHSKYTLGAPEIGMQDVEPVSVAAAKYISWILSPLSKSKQELLVDLLTKVSKAWTIKQVGSGEKHIDAEYRKKPKKPKFHDNEDYTFQTIGLWLKDFQSLYMHFCIKSLNDPASCEAKTSHVLSVQQNVLFRRIPLGILVGFPDCIHIEECELLLHYAATGKINQLGETSGAGSKHGKLKKDSVTWPVEYSKTEAVAGARLVFSLTDAAESMSASLCETEERGVDFICQMKVKAGKYLIKCIERLIQLNIDEDGIKILMDISDRLMHWKHQGQEIAQVDEDLGNAINGLSKNLSSFEIL</sequence>
<dbReference type="EMBL" id="VAHF01000005">
    <property type="protein sequence ID" value="TXG61564.1"/>
    <property type="molecule type" value="Genomic_DNA"/>
</dbReference>
<feature type="transmembrane region" description="Helical" evidence="1">
    <location>
        <begin position="264"/>
        <end position="288"/>
    </location>
</feature>
<comment type="caution">
    <text evidence="2">The sequence shown here is derived from an EMBL/GenBank/DDBJ whole genome shotgun (WGS) entry which is preliminary data.</text>
</comment>
<evidence type="ECO:0000313" key="3">
    <source>
        <dbReference type="Proteomes" id="UP000323000"/>
    </source>
</evidence>
<keyword evidence="1" id="KW-0472">Membrane</keyword>
<keyword evidence="1" id="KW-0812">Transmembrane</keyword>